<accession>A0A7M2RGM1</accession>
<keyword evidence="1" id="KW-0732">Signal</keyword>
<evidence type="ECO:0000313" key="2">
    <source>
        <dbReference type="EMBL" id="QOV19181.1"/>
    </source>
</evidence>
<dbReference type="PANTHER" id="PTHR43649:SF11">
    <property type="entry name" value="ABC TRANSPORTER SUBSTRATE-BINDING PROTEIN YESO-RELATED"/>
    <property type="match status" value="1"/>
</dbReference>
<dbReference type="KEGG" id="bliq:INP51_14715"/>
<dbReference type="Gene3D" id="3.40.190.10">
    <property type="entry name" value="Periplasmic binding protein-like II"/>
    <property type="match status" value="2"/>
</dbReference>
<gene>
    <name evidence="2" type="ORF">INP51_14715</name>
</gene>
<feature type="signal peptide" evidence="1">
    <location>
        <begin position="1"/>
        <end position="29"/>
    </location>
</feature>
<keyword evidence="3" id="KW-1185">Reference proteome</keyword>
<evidence type="ECO:0000313" key="3">
    <source>
        <dbReference type="Proteomes" id="UP000593601"/>
    </source>
</evidence>
<sequence>MNKKNTLFRAGCVALAMGMLLSGCGSNSGANKDNGDGNKDNKTTIRMSWWGNDDRHKATLAAIKKFEEKNPDIKVKAEYAGWDGFQEKMTTQIAGGTNPDLMQINYDWYQAFSPDGNGFYDLNKLKSIIDFSGYSKETLEPGEINEKLNGISCSDNGSVIVLNKTTYDKFGAEIPTDWDGFVEAANKFDEGYYPLIAPQVEFMMINIYLSQKTGKAFLSDDGKIQVSKDDLQDGFDWYQSLIDKKIVPTGKEVLEIAGKSDLSTVKEFIEGKIAGCMTWPAQVSSLESVLEETNQELVVAKFPTIEGAKTSGIIKKPSMLWSISKDTKHPKETAKLLNFLINDPDGIKALGTTRGVPSNENGFKILKDDGKIDGVSEDLFDYVKNTDGITESPFFERAQISEVYQDATEAFTLGEIDSEKAAEQTISGIKETIKTINNK</sequence>
<dbReference type="PROSITE" id="PS51257">
    <property type="entry name" value="PROKAR_LIPOPROTEIN"/>
    <property type="match status" value="1"/>
</dbReference>
<feature type="chain" id="PRO_5038952534" evidence="1">
    <location>
        <begin position="30"/>
        <end position="439"/>
    </location>
</feature>
<dbReference type="SUPFAM" id="SSF53850">
    <property type="entry name" value="Periplasmic binding protein-like II"/>
    <property type="match status" value="1"/>
</dbReference>
<name>A0A7M2RGM1_9FIRM</name>
<dbReference type="InterPro" id="IPR006059">
    <property type="entry name" value="SBP"/>
</dbReference>
<dbReference type="InterPro" id="IPR050490">
    <property type="entry name" value="Bact_solute-bd_prot1"/>
</dbReference>
<organism evidence="2 3">
    <name type="scientific">Blautia liquoris</name>
    <dbReference type="NCBI Taxonomy" id="2779518"/>
    <lineage>
        <taxon>Bacteria</taxon>
        <taxon>Bacillati</taxon>
        <taxon>Bacillota</taxon>
        <taxon>Clostridia</taxon>
        <taxon>Lachnospirales</taxon>
        <taxon>Lachnospiraceae</taxon>
        <taxon>Blautia</taxon>
    </lineage>
</organism>
<dbReference type="RefSeq" id="WP_193735528.1">
    <property type="nucleotide sequence ID" value="NZ_CP063304.1"/>
</dbReference>
<protein>
    <submittedName>
        <fullName evidence="2">Carbohydrate ABC transporter substrate-binding protein</fullName>
    </submittedName>
</protein>
<proteinExistence type="predicted"/>
<dbReference type="EMBL" id="CP063304">
    <property type="protein sequence ID" value="QOV19181.1"/>
    <property type="molecule type" value="Genomic_DNA"/>
</dbReference>
<dbReference type="AlphaFoldDB" id="A0A7M2RGM1"/>
<dbReference type="Proteomes" id="UP000593601">
    <property type="component" value="Chromosome"/>
</dbReference>
<dbReference type="PANTHER" id="PTHR43649">
    <property type="entry name" value="ARABINOSE-BINDING PROTEIN-RELATED"/>
    <property type="match status" value="1"/>
</dbReference>
<dbReference type="Pfam" id="PF13416">
    <property type="entry name" value="SBP_bac_8"/>
    <property type="match status" value="1"/>
</dbReference>
<reference evidence="2 3" key="1">
    <citation type="submission" date="2020-10" db="EMBL/GenBank/DDBJ databases">
        <title>Blautia liquoris sp.nov., isolated from the mud in a fermentation cellar used for the production of Chinese strong-flavoured liquor.</title>
        <authorList>
            <person name="Lu L."/>
        </authorList>
    </citation>
    <scope>NUCLEOTIDE SEQUENCE [LARGE SCALE GENOMIC DNA]</scope>
    <source>
        <strain evidence="2 3">LZLJ-3</strain>
    </source>
</reference>
<evidence type="ECO:0000256" key="1">
    <source>
        <dbReference type="SAM" id="SignalP"/>
    </source>
</evidence>